<dbReference type="GO" id="GO:0004458">
    <property type="term" value="F:D-lactate dehydrogenase (cytochrome) activity"/>
    <property type="evidence" value="ECO:0007669"/>
    <property type="project" value="UniProtKB-EC"/>
</dbReference>
<evidence type="ECO:0000256" key="5">
    <source>
        <dbReference type="ARBA" id="ARBA00022946"/>
    </source>
</evidence>
<gene>
    <name evidence="9" type="ORF">JETT_3229</name>
</gene>
<comment type="cofactor">
    <cofactor evidence="1">
        <name>FAD</name>
        <dbReference type="ChEBI" id="CHEBI:57692"/>
    </cofactor>
</comment>
<evidence type="ECO:0000256" key="7">
    <source>
        <dbReference type="ARBA" id="ARBA00038897"/>
    </source>
</evidence>
<evidence type="ECO:0000256" key="1">
    <source>
        <dbReference type="ARBA" id="ARBA00001974"/>
    </source>
</evidence>
<dbReference type="Gene3D" id="3.30.43.10">
    <property type="entry name" value="Uridine Diphospho-n-acetylenolpyruvylglucosamine Reductase, domain 2"/>
    <property type="match status" value="1"/>
</dbReference>
<dbReference type="InterPro" id="IPR004113">
    <property type="entry name" value="FAD-bd_oxidored_4_C"/>
</dbReference>
<evidence type="ECO:0000313" key="9">
    <source>
        <dbReference type="EMBL" id="TLD40505.1"/>
    </source>
</evidence>
<evidence type="ECO:0000259" key="8">
    <source>
        <dbReference type="PROSITE" id="PS51387"/>
    </source>
</evidence>
<dbReference type="PANTHER" id="PTHR11748:SF111">
    <property type="entry name" value="D-LACTATE DEHYDROGENASE, MITOCHONDRIAL-RELATED"/>
    <property type="match status" value="1"/>
</dbReference>
<dbReference type="Gene3D" id="1.10.45.10">
    <property type="entry name" value="Vanillyl-alcohol Oxidase, Chain A, domain 4"/>
    <property type="match status" value="1"/>
</dbReference>
<dbReference type="InterPro" id="IPR036318">
    <property type="entry name" value="FAD-bd_PCMH-like_sf"/>
</dbReference>
<sequence length="499" mass="56149">MLRSTDPDIIHPYLKDASNLNGGYAQEVVFPENETEVIRILEEASCTRTPVTISGNGTGLVGARIPFGGIVLSTEKLGGLRGVYQADSNSGYIITGPALTLKGLQEAASANGLLYPPDPTEQNAFIGASVATNASGARTFKYGATRTWVRRLKVVLVTGDILELRRGEFPADSEDHIFLNGSRNIFELKLPHYRSPNIKHSAGYYITPEMSALDLFIGSEGTLGVFTEVEVELILKPYGFFSGIVFLNQEEDAWHLADQAREESLKNRVSQTKDQFDASVLEYFDSHALHILRTAYPQIPPQAQSAVFFEQEILPHSKKKLTEQWFRLFQNHQVLLDQSWFSESSQEHTEFRVFRHAIPALVNKLLRQHHQMKIGTDFTVPKEHFFDLLRLYRQTLKDSGLRYCTFGHIADNHLHVNILPQNDHEAQRGWQLYSQIADIIIRWGGSISAEHGVGKIKRNYLLNMVGHSGIMEMACIKKKLDPYGILGRGTIIPEEFLNT</sequence>
<dbReference type="SUPFAM" id="SSF55103">
    <property type="entry name" value="FAD-linked oxidases, C-terminal domain"/>
    <property type="match status" value="1"/>
</dbReference>
<keyword evidence="6" id="KW-0560">Oxidoreductase</keyword>
<evidence type="ECO:0000256" key="6">
    <source>
        <dbReference type="ARBA" id="ARBA00023002"/>
    </source>
</evidence>
<dbReference type="InterPro" id="IPR016167">
    <property type="entry name" value="FAD-bd_PCMH_sub1"/>
</dbReference>
<dbReference type="EC" id="1.1.2.4" evidence="7"/>
<keyword evidence="4" id="KW-0274">FAD</keyword>
<dbReference type="InterPro" id="IPR006094">
    <property type="entry name" value="Oxid_FAD_bind_N"/>
</dbReference>
<dbReference type="Proteomes" id="UP000319783">
    <property type="component" value="Unassembled WGS sequence"/>
</dbReference>
<dbReference type="Gene3D" id="3.30.70.2740">
    <property type="match status" value="1"/>
</dbReference>
<evidence type="ECO:0000256" key="4">
    <source>
        <dbReference type="ARBA" id="ARBA00022827"/>
    </source>
</evidence>
<keyword evidence="5" id="KW-0809">Transit peptide</keyword>
<protein>
    <recommendedName>
        <fullName evidence="7">D-lactate dehydrogenase (cytochrome)</fullName>
        <ecNumber evidence="7">1.1.2.4</ecNumber>
    </recommendedName>
</protein>
<dbReference type="PROSITE" id="PS51387">
    <property type="entry name" value="FAD_PCMH"/>
    <property type="match status" value="1"/>
</dbReference>
<comment type="similarity">
    <text evidence="2">Belongs to the FAD-binding oxidoreductase/transferase type 4 family.</text>
</comment>
<reference evidence="9 10" key="1">
    <citation type="submission" date="2019-04" db="EMBL/GenBank/DDBJ databases">
        <title>Genome of a novel bacterium Candidatus Jettenia ecosi reconstructed from metagenome of an anammox bioreactor.</title>
        <authorList>
            <person name="Mardanov A.V."/>
            <person name="Beletsky A.V."/>
            <person name="Ravin N.V."/>
            <person name="Botchkova E.A."/>
            <person name="Litti Y.V."/>
            <person name="Nozhevnikova A.N."/>
        </authorList>
    </citation>
    <scope>NUCLEOTIDE SEQUENCE [LARGE SCALE GENOMIC DNA]</scope>
    <source>
        <strain evidence="9">J2</strain>
    </source>
</reference>
<dbReference type="InterPro" id="IPR016164">
    <property type="entry name" value="FAD-linked_Oxase-like_C"/>
</dbReference>
<dbReference type="AlphaFoldDB" id="A0A533Q7F2"/>
<evidence type="ECO:0000256" key="3">
    <source>
        <dbReference type="ARBA" id="ARBA00022630"/>
    </source>
</evidence>
<accession>A0A533Q7F2</accession>
<dbReference type="GO" id="GO:0008720">
    <property type="term" value="F:D-lactate dehydrogenase (NAD+) activity"/>
    <property type="evidence" value="ECO:0007669"/>
    <property type="project" value="TreeGrafter"/>
</dbReference>
<dbReference type="GO" id="GO:1903457">
    <property type="term" value="P:lactate catabolic process"/>
    <property type="evidence" value="ECO:0007669"/>
    <property type="project" value="TreeGrafter"/>
</dbReference>
<dbReference type="Pfam" id="PF02913">
    <property type="entry name" value="FAD-oxidase_C"/>
    <property type="match status" value="1"/>
</dbReference>
<dbReference type="SUPFAM" id="SSF56176">
    <property type="entry name" value="FAD-binding/transporter-associated domain-like"/>
    <property type="match status" value="1"/>
</dbReference>
<name>A0A533Q7F2_9BACT</name>
<comment type="caution">
    <text evidence="9">The sequence shown here is derived from an EMBL/GenBank/DDBJ whole genome shotgun (WGS) entry which is preliminary data.</text>
</comment>
<proteinExistence type="inferred from homology"/>
<dbReference type="InterPro" id="IPR016171">
    <property type="entry name" value="Vanillyl_alc_oxidase_C-sub2"/>
</dbReference>
<evidence type="ECO:0000313" key="10">
    <source>
        <dbReference type="Proteomes" id="UP000319783"/>
    </source>
</evidence>
<dbReference type="InterPro" id="IPR016166">
    <property type="entry name" value="FAD-bd_PCMH"/>
</dbReference>
<feature type="domain" description="FAD-binding PCMH-type" evidence="8">
    <location>
        <begin position="21"/>
        <end position="236"/>
    </location>
</feature>
<keyword evidence="3" id="KW-0285">Flavoprotein</keyword>
<organism evidence="9 10">
    <name type="scientific">Candidatus Jettenia ecosi</name>
    <dbReference type="NCBI Taxonomy" id="2494326"/>
    <lineage>
        <taxon>Bacteria</taxon>
        <taxon>Pseudomonadati</taxon>
        <taxon>Planctomycetota</taxon>
        <taxon>Candidatus Brocadiia</taxon>
        <taxon>Candidatus Brocadiales</taxon>
        <taxon>Candidatus Brocadiaceae</taxon>
        <taxon>Candidatus Jettenia</taxon>
    </lineage>
</organism>
<dbReference type="EMBL" id="SULG01000096">
    <property type="protein sequence ID" value="TLD40505.1"/>
    <property type="molecule type" value="Genomic_DNA"/>
</dbReference>
<dbReference type="Pfam" id="PF01565">
    <property type="entry name" value="FAD_binding_4"/>
    <property type="match status" value="1"/>
</dbReference>
<dbReference type="Gene3D" id="3.30.465.10">
    <property type="match status" value="1"/>
</dbReference>
<evidence type="ECO:0000256" key="2">
    <source>
        <dbReference type="ARBA" id="ARBA00008000"/>
    </source>
</evidence>
<dbReference type="PANTHER" id="PTHR11748">
    <property type="entry name" value="D-LACTATE DEHYDROGENASE"/>
    <property type="match status" value="1"/>
</dbReference>
<dbReference type="GO" id="GO:0071949">
    <property type="term" value="F:FAD binding"/>
    <property type="evidence" value="ECO:0007669"/>
    <property type="project" value="InterPro"/>
</dbReference>
<dbReference type="InterPro" id="IPR016169">
    <property type="entry name" value="FAD-bd_PCMH_sub2"/>
</dbReference>